<proteinExistence type="predicted"/>
<dbReference type="Pfam" id="PF06906">
    <property type="entry name" value="DUF1272"/>
    <property type="match status" value="1"/>
</dbReference>
<reference evidence="1 2" key="1">
    <citation type="journal article" date="2016" name="Int. J. Syst. Evol. Microbiol.">
        <title>Chitinibacter fontanus sp. nov., isolated from a spring.</title>
        <authorList>
            <person name="Sheu S.Y."/>
            <person name="Li Y.S."/>
            <person name="Young C.C."/>
            <person name="Chen W.M."/>
        </authorList>
    </citation>
    <scope>NUCLEOTIDE SEQUENCE [LARGE SCALE GENOMIC DNA]</scope>
    <source>
        <strain evidence="1 2">STM-7</strain>
    </source>
</reference>
<gene>
    <name evidence="1" type="ORF">HZU75_02230</name>
</gene>
<organism evidence="1 2">
    <name type="scientific">Chitinibacter fontanus</name>
    <dbReference type="NCBI Taxonomy" id="1737446"/>
    <lineage>
        <taxon>Bacteria</taxon>
        <taxon>Pseudomonadati</taxon>
        <taxon>Pseudomonadota</taxon>
        <taxon>Betaproteobacteria</taxon>
        <taxon>Neisseriales</taxon>
        <taxon>Chitinibacteraceae</taxon>
        <taxon>Chitinibacter</taxon>
    </lineage>
</organism>
<keyword evidence="2" id="KW-1185">Reference proteome</keyword>
<protein>
    <submittedName>
        <fullName evidence="1">DUF1272 domain-containing protein</fullName>
    </submittedName>
</protein>
<name>A0A7D5ZDE6_9NEIS</name>
<dbReference type="EMBL" id="CP058952">
    <property type="protein sequence ID" value="QLI80448.1"/>
    <property type="molecule type" value="Genomic_DNA"/>
</dbReference>
<evidence type="ECO:0000313" key="2">
    <source>
        <dbReference type="Proteomes" id="UP000510822"/>
    </source>
</evidence>
<dbReference type="AlphaFoldDB" id="A0A7D5ZDE6"/>
<dbReference type="Proteomes" id="UP000510822">
    <property type="component" value="Chromosome"/>
</dbReference>
<dbReference type="InterPro" id="IPR010696">
    <property type="entry name" value="DUF1272"/>
</dbReference>
<sequence>MLAMKPQCERCSAPLEPNAQAYICSFECTFCPTCSTQVFRYVCPNCQGELVLRPRRRPQEPNYAVA</sequence>
<accession>A0A7D5ZDE6</accession>
<dbReference type="KEGG" id="cfon:HZU75_02230"/>
<evidence type="ECO:0000313" key="1">
    <source>
        <dbReference type="EMBL" id="QLI80448.1"/>
    </source>
</evidence>